<dbReference type="Proteomes" id="UP000262073">
    <property type="component" value="Chromosome"/>
</dbReference>
<dbReference type="EMBL" id="CP031769">
    <property type="protein sequence ID" value="AXR06458.1"/>
    <property type="molecule type" value="Genomic_DNA"/>
</dbReference>
<proteinExistence type="predicted"/>
<organism evidence="2 3">
    <name type="scientific">Salinimonas sediminis</name>
    <dbReference type="NCBI Taxonomy" id="2303538"/>
    <lineage>
        <taxon>Bacteria</taxon>
        <taxon>Pseudomonadati</taxon>
        <taxon>Pseudomonadota</taxon>
        <taxon>Gammaproteobacteria</taxon>
        <taxon>Alteromonadales</taxon>
        <taxon>Alteromonadaceae</taxon>
        <taxon>Alteromonas/Salinimonas group</taxon>
        <taxon>Salinimonas</taxon>
    </lineage>
</organism>
<evidence type="ECO:0000313" key="3">
    <source>
        <dbReference type="Proteomes" id="UP000262073"/>
    </source>
</evidence>
<name>A0A346NLQ1_9ALTE</name>
<accession>A0A346NLQ1</accession>
<sequence length="488" mass="54123">MRGMIIALLALVLVSADAAHYVPQLLANAQTSANPAPLLWEASQTGSKRAQQALVDYAERHHKPFWLEKLVGLKNPAAAWALYQRMPLDNRQPALLSLAANGNVPEAQLALAMSTDTPEQREKWLVKAAKQQYLPAQAALADWYLLNQAPAKARQWLVKTAEQYPQSAYQLGRLLWDEGKFTKGKALLGQAASQGHELAQRLTQVLSVYKPVRPASVGAANWPEQQQCRQRIQMFATSLSSIERASQLYRQFAGDKRLASLPLCIQPPVWLANNTLKCDSNLDNSGRLGCDLRPLAGAIEQRDATHIIVVADLGKANVHNGAMYLDLSDSYSVMVHELAHFAGFIDEYPLPSPVAQQHCTQPDAPNLVTHGKLTYAPQSTLERWQNVSGALQIAPSKTCEAIGQPAYKPSQQITFLEHHDSGVIPGLYLQLWQQQLARPDQQRPIYMNLFQRFHYAGNTPQAGKWLKKYNSFNSADKPTSSSTKALEE</sequence>
<evidence type="ECO:0000313" key="2">
    <source>
        <dbReference type="EMBL" id="AXR06458.1"/>
    </source>
</evidence>
<dbReference type="RefSeq" id="WP_117316506.1">
    <property type="nucleotide sequence ID" value="NZ_CP031769.1"/>
</dbReference>
<feature type="signal peptide" evidence="1">
    <location>
        <begin position="1"/>
        <end position="18"/>
    </location>
</feature>
<keyword evidence="3" id="KW-1185">Reference proteome</keyword>
<gene>
    <name evidence="2" type="ORF">D0Y50_08820</name>
</gene>
<dbReference type="AlphaFoldDB" id="A0A346NLQ1"/>
<dbReference type="SUPFAM" id="SSF81901">
    <property type="entry name" value="HCP-like"/>
    <property type="match status" value="1"/>
</dbReference>
<protein>
    <submittedName>
        <fullName evidence="2">Sel1 repeat family protein</fullName>
    </submittedName>
</protein>
<dbReference type="InterPro" id="IPR011990">
    <property type="entry name" value="TPR-like_helical_dom_sf"/>
</dbReference>
<dbReference type="OrthoDB" id="6313889at2"/>
<feature type="chain" id="PRO_5017005868" evidence="1">
    <location>
        <begin position="19"/>
        <end position="488"/>
    </location>
</feature>
<reference evidence="2 3" key="1">
    <citation type="submission" date="2018-08" db="EMBL/GenBank/DDBJ databases">
        <title>Salinimonas sediminis sp. nov., a piezophilic bacterium isolated from a deep-sea sediment sample from the New Britain Trench.</title>
        <authorList>
            <person name="Cao J."/>
        </authorList>
    </citation>
    <scope>NUCLEOTIDE SEQUENCE [LARGE SCALE GENOMIC DNA]</scope>
    <source>
        <strain evidence="2 3">N102</strain>
    </source>
</reference>
<keyword evidence="1" id="KW-0732">Signal</keyword>
<dbReference type="Gene3D" id="1.25.40.10">
    <property type="entry name" value="Tetratricopeptide repeat domain"/>
    <property type="match status" value="1"/>
</dbReference>
<dbReference type="KEGG" id="salm:D0Y50_08820"/>
<evidence type="ECO:0000256" key="1">
    <source>
        <dbReference type="SAM" id="SignalP"/>
    </source>
</evidence>